<evidence type="ECO:0000313" key="3">
    <source>
        <dbReference type="EMBL" id="SER15349.1"/>
    </source>
</evidence>
<dbReference type="AlphaFoldDB" id="A0A1H9LVS2"/>
<dbReference type="SUPFAM" id="SSF56601">
    <property type="entry name" value="beta-lactamase/transpeptidase-like"/>
    <property type="match status" value="1"/>
</dbReference>
<evidence type="ECO:0000313" key="4">
    <source>
        <dbReference type="Proteomes" id="UP000199028"/>
    </source>
</evidence>
<accession>A0A1H9LVS2</accession>
<dbReference type="InterPro" id="IPR012338">
    <property type="entry name" value="Beta-lactam/transpept-like"/>
</dbReference>
<protein>
    <submittedName>
        <fullName evidence="3">Uncharacterized protein</fullName>
    </submittedName>
</protein>
<reference evidence="4" key="1">
    <citation type="submission" date="2016-10" db="EMBL/GenBank/DDBJ databases">
        <authorList>
            <person name="Varghese N."/>
            <person name="Submissions S."/>
        </authorList>
    </citation>
    <scope>NUCLEOTIDE SEQUENCE [LARGE SCALE GENOMIC DNA]</scope>
    <source>
        <strain evidence="4">CGMCC 4.578</strain>
    </source>
</reference>
<name>A0A1H9LVS2_9PSEU</name>
<dbReference type="PANTHER" id="PTHR32282:SF34">
    <property type="entry name" value="PENICILLIN-BINDING PROTEIN 1A"/>
    <property type="match status" value="1"/>
</dbReference>
<dbReference type="RefSeq" id="WP_090065376.1">
    <property type="nucleotide sequence ID" value="NZ_FOFT01000004.1"/>
</dbReference>
<dbReference type="GO" id="GO:0030288">
    <property type="term" value="C:outer membrane-bounded periplasmic space"/>
    <property type="evidence" value="ECO:0007669"/>
    <property type="project" value="TreeGrafter"/>
</dbReference>
<evidence type="ECO:0000256" key="1">
    <source>
        <dbReference type="ARBA" id="ARBA00022676"/>
    </source>
</evidence>
<organism evidence="3 4">
    <name type="scientific">Lentzea flaviverrucosa</name>
    <dbReference type="NCBI Taxonomy" id="200379"/>
    <lineage>
        <taxon>Bacteria</taxon>
        <taxon>Bacillati</taxon>
        <taxon>Actinomycetota</taxon>
        <taxon>Actinomycetes</taxon>
        <taxon>Pseudonocardiales</taxon>
        <taxon>Pseudonocardiaceae</taxon>
        <taxon>Lentzea</taxon>
    </lineage>
</organism>
<dbReference type="GO" id="GO:0009252">
    <property type="term" value="P:peptidoglycan biosynthetic process"/>
    <property type="evidence" value="ECO:0007669"/>
    <property type="project" value="TreeGrafter"/>
</dbReference>
<keyword evidence="2" id="KW-0808">Transferase</keyword>
<dbReference type="Proteomes" id="UP000199028">
    <property type="component" value="Unassembled WGS sequence"/>
</dbReference>
<dbReference type="InterPro" id="IPR050396">
    <property type="entry name" value="Glycosyltr_51/Transpeptidase"/>
</dbReference>
<sequence length="321" mass="33308">MKRFLPALGALVLVAAVVGAVVWQRPEASSEAIAAGDVVLQHSDGSLLWRSGQPETPLVQQVLRELGTVGTSLDQLRAAGGALVVTTIDSKAQAGATEVIRQLAAARPASITAVDPANGSVRAYAPGLDPAADHAGGVVRAAGDATRPFGSVALMRAAGVPESAEVGGRRTDLLATGEALLRPLDVATAYATFAAEGMHHETHFVTHVTEAGGKTLYRAATASRPALGLDPGRSKEFAARVTEELRADPLCGDHPEAACLPVEVKDGDVVRHAWMIGYTPRLAVVVFVGADSSVEVQGRPVTATGLPNDVLRAFRSKLTTW</sequence>
<keyword evidence="1" id="KW-0328">Glycosyltransferase</keyword>
<dbReference type="PANTHER" id="PTHR32282">
    <property type="entry name" value="BINDING PROTEIN TRANSPEPTIDASE, PUTATIVE-RELATED"/>
    <property type="match status" value="1"/>
</dbReference>
<evidence type="ECO:0000256" key="2">
    <source>
        <dbReference type="ARBA" id="ARBA00022679"/>
    </source>
</evidence>
<dbReference type="GO" id="GO:0008955">
    <property type="term" value="F:peptidoglycan glycosyltransferase activity"/>
    <property type="evidence" value="ECO:0007669"/>
    <property type="project" value="TreeGrafter"/>
</dbReference>
<gene>
    <name evidence="3" type="ORF">SAMN05216195_104114</name>
</gene>
<dbReference type="OrthoDB" id="3683630at2"/>
<keyword evidence="4" id="KW-1185">Reference proteome</keyword>
<dbReference type="Gene3D" id="3.40.710.10">
    <property type="entry name" value="DD-peptidase/beta-lactamase superfamily"/>
    <property type="match status" value="2"/>
</dbReference>
<dbReference type="EMBL" id="FOFT01000004">
    <property type="protein sequence ID" value="SER15349.1"/>
    <property type="molecule type" value="Genomic_DNA"/>
</dbReference>
<proteinExistence type="predicted"/>